<reference evidence="3" key="1">
    <citation type="submission" date="2016-06" db="UniProtKB">
        <authorList>
            <consortium name="WormBaseParasite"/>
        </authorList>
    </citation>
    <scope>IDENTIFICATION</scope>
</reference>
<organism evidence="3">
    <name type="scientific">Schistosoma curassoni</name>
    <dbReference type="NCBI Taxonomy" id="6186"/>
    <lineage>
        <taxon>Eukaryota</taxon>
        <taxon>Metazoa</taxon>
        <taxon>Spiralia</taxon>
        <taxon>Lophotrochozoa</taxon>
        <taxon>Platyhelminthes</taxon>
        <taxon>Trematoda</taxon>
        <taxon>Digenea</taxon>
        <taxon>Strigeidida</taxon>
        <taxon>Schistosomatoidea</taxon>
        <taxon>Schistosomatidae</taxon>
        <taxon>Schistosoma</taxon>
    </lineage>
</organism>
<proteinExistence type="predicted"/>
<name>A0A183JEV1_9TREM</name>
<dbReference type="Proteomes" id="UP000279833">
    <property type="component" value="Unassembled WGS sequence"/>
</dbReference>
<dbReference type="AlphaFoldDB" id="A0A183JEV1"/>
<evidence type="ECO:0000313" key="1">
    <source>
        <dbReference type="EMBL" id="VDO66260.1"/>
    </source>
</evidence>
<sequence>MLGTTMDNSPKIAVAITEFYHSSHQLSMSRASQSLGHYTRILLNVSSLTLNEIVNREMGYYLVVLLSDVCKHFEQFTKLFINDQNIKLVVSSAYLYEIIYHHTPTYEEKFTINQSYGKRKTEKGPL</sequence>
<keyword evidence="2" id="KW-1185">Reference proteome</keyword>
<reference evidence="1 2" key="2">
    <citation type="submission" date="2018-11" db="EMBL/GenBank/DDBJ databases">
        <authorList>
            <consortium name="Pathogen Informatics"/>
        </authorList>
    </citation>
    <scope>NUCLEOTIDE SEQUENCE [LARGE SCALE GENOMIC DNA]</scope>
    <source>
        <strain evidence="1">Dakar</strain>
        <strain evidence="2">Dakar, Senegal</strain>
    </source>
</reference>
<gene>
    <name evidence="1" type="ORF">SCUD_LOCUS1215</name>
</gene>
<evidence type="ECO:0000313" key="3">
    <source>
        <dbReference type="WBParaSite" id="SCUD_0000121401-mRNA-1"/>
    </source>
</evidence>
<dbReference type="WBParaSite" id="SCUD_0000121401-mRNA-1">
    <property type="protein sequence ID" value="SCUD_0000121401-mRNA-1"/>
    <property type="gene ID" value="SCUD_0000121401"/>
</dbReference>
<dbReference type="EMBL" id="UZAK01000948">
    <property type="protein sequence ID" value="VDO66260.1"/>
    <property type="molecule type" value="Genomic_DNA"/>
</dbReference>
<evidence type="ECO:0000313" key="2">
    <source>
        <dbReference type="Proteomes" id="UP000279833"/>
    </source>
</evidence>
<accession>A0A183JEV1</accession>
<protein>
    <submittedName>
        <fullName evidence="1 3">Uncharacterized protein</fullName>
    </submittedName>
</protein>